<organism evidence="1 2">
    <name type="scientific">Bradyrhizobium frederickii</name>
    <dbReference type="NCBI Taxonomy" id="2560054"/>
    <lineage>
        <taxon>Bacteria</taxon>
        <taxon>Pseudomonadati</taxon>
        <taxon>Pseudomonadota</taxon>
        <taxon>Alphaproteobacteria</taxon>
        <taxon>Hyphomicrobiales</taxon>
        <taxon>Nitrobacteraceae</taxon>
        <taxon>Bradyrhizobium</taxon>
    </lineage>
</organism>
<gene>
    <name evidence="1" type="ORF">E4K66_04360</name>
</gene>
<protein>
    <submittedName>
        <fullName evidence="1">Uncharacterized protein</fullName>
    </submittedName>
</protein>
<name>A0A4Y9LEP5_9BRAD</name>
<dbReference type="OrthoDB" id="3034735at2"/>
<keyword evidence="2" id="KW-1185">Reference proteome</keyword>
<comment type="caution">
    <text evidence="1">The sequence shown here is derived from an EMBL/GenBank/DDBJ whole genome shotgun (WGS) entry which is preliminary data.</text>
</comment>
<sequence length="229" mass="24812">MSLLGKAAVAMWWSVRPEQRFEFGDWHSHEHFPERMGIPGFRRGSRWTNTTDAEGFFVLYELAEYEVLTSKGYLDRLNAPTPWSTKMMPHHLGMIRSQCRLIESFGGGVATSLATIRLSPQAGCEADLQAHLANTLGTLAQKPGLTGAHLLRTDTPRTSAPTTEQQIRGKDGAADWIVLLSGYDADVVEAAIASPLSPGSLGALGAQNNPTIGSYRLAFTMTPQDVAAG</sequence>
<dbReference type="Proteomes" id="UP000298225">
    <property type="component" value="Unassembled WGS sequence"/>
</dbReference>
<evidence type="ECO:0000313" key="1">
    <source>
        <dbReference type="EMBL" id="TFV42011.1"/>
    </source>
</evidence>
<accession>A0A4Y9LEP5</accession>
<evidence type="ECO:0000313" key="2">
    <source>
        <dbReference type="Proteomes" id="UP000298225"/>
    </source>
</evidence>
<proteinExistence type="predicted"/>
<dbReference type="EMBL" id="SPQU01000002">
    <property type="protein sequence ID" value="TFV42011.1"/>
    <property type="molecule type" value="Genomic_DNA"/>
</dbReference>
<reference evidence="1 2" key="1">
    <citation type="submission" date="2019-03" db="EMBL/GenBank/DDBJ databases">
        <title>Bradyrhizobium strains diversity isolated from Chamaecrista fasciculata.</title>
        <authorList>
            <person name="Urquiaga M.C.O."/>
            <person name="Hungria M."/>
            <person name="Delamuta J.R.M."/>
        </authorList>
    </citation>
    <scope>NUCLEOTIDE SEQUENCE [LARGE SCALE GENOMIC DNA]</scope>
    <source>
        <strain evidence="1 2">CNPSo 3424</strain>
    </source>
</reference>
<dbReference type="AlphaFoldDB" id="A0A4Y9LEP5"/>